<evidence type="ECO:0000313" key="5">
    <source>
        <dbReference type="Proteomes" id="UP000683925"/>
    </source>
</evidence>
<dbReference type="Proteomes" id="UP000683925">
    <property type="component" value="Unassembled WGS sequence"/>
</dbReference>
<organism evidence="4 5">
    <name type="scientific">Paramecium octaurelia</name>
    <dbReference type="NCBI Taxonomy" id="43137"/>
    <lineage>
        <taxon>Eukaryota</taxon>
        <taxon>Sar</taxon>
        <taxon>Alveolata</taxon>
        <taxon>Ciliophora</taxon>
        <taxon>Intramacronucleata</taxon>
        <taxon>Oligohymenophorea</taxon>
        <taxon>Peniculida</taxon>
        <taxon>Parameciidae</taxon>
        <taxon>Paramecium</taxon>
    </lineage>
</organism>
<evidence type="ECO:0000259" key="3">
    <source>
        <dbReference type="PROSITE" id="PS50600"/>
    </source>
</evidence>
<feature type="domain" description="Ubiquitin-like protease family profile" evidence="3">
    <location>
        <begin position="218"/>
        <end position="382"/>
    </location>
</feature>
<protein>
    <recommendedName>
        <fullName evidence="3">Ubiquitin-like protease family profile domain-containing protein</fullName>
    </recommendedName>
</protein>
<keyword evidence="2" id="KW-0378">Hydrolase</keyword>
<dbReference type="OrthoDB" id="198735at2759"/>
<dbReference type="GO" id="GO:0006508">
    <property type="term" value="P:proteolysis"/>
    <property type="evidence" value="ECO:0007669"/>
    <property type="project" value="UniProtKB-KW"/>
</dbReference>
<evidence type="ECO:0000256" key="2">
    <source>
        <dbReference type="ARBA" id="ARBA00022801"/>
    </source>
</evidence>
<keyword evidence="5" id="KW-1185">Reference proteome</keyword>
<keyword evidence="1" id="KW-0645">Protease</keyword>
<reference evidence="4" key="1">
    <citation type="submission" date="2021-01" db="EMBL/GenBank/DDBJ databases">
        <authorList>
            <consortium name="Genoscope - CEA"/>
            <person name="William W."/>
        </authorList>
    </citation>
    <scope>NUCLEOTIDE SEQUENCE</scope>
</reference>
<sequence>MTDDRNNNQAKIYDRQGQIRKTMYKVIKRINPDQQCKRLILRPNGNIIINNVDQGEFALLRDSKLYVNCQNFISIPKDFEETEFTVYEGDIDGFHFLPYGKGVFKSKTERFEGFFADGFACDLCTLEKSQLSSKIKCYYSWGQKHGKYEEENNNQLIQGFFENDLKQGLFTEKQKTAGKQEYKYYKNGIMQNFDGQTYDNQQKKLSTTTRYLFNHQDYSINNFTFKGLYYGEWLNQLIVDYYLQLVIDYYKDSLAESIYHLNTIECQDIFSSQMIAKDSKPIIPPKLLEINCLISDIKKLIFIMNVDRVHFLVLVCQNQQLFLLNSQKNILQDKIILQKVVKIIPSISKAKNNSEKLKIVEVGQQHNNFDCGIHSIYNTLLQYKYCDKKVNEIDYQATKKMMEKLRIHVKNVLINDYAHLLPQISDSKQNHRY</sequence>
<evidence type="ECO:0000256" key="1">
    <source>
        <dbReference type="ARBA" id="ARBA00022670"/>
    </source>
</evidence>
<proteinExistence type="predicted"/>
<evidence type="ECO:0000313" key="4">
    <source>
        <dbReference type="EMBL" id="CAD8191655.1"/>
    </source>
</evidence>
<accession>A0A8S1WTC6</accession>
<name>A0A8S1WTC6_PAROT</name>
<dbReference type="PROSITE" id="PS50600">
    <property type="entry name" value="ULP_PROTEASE"/>
    <property type="match status" value="1"/>
</dbReference>
<gene>
    <name evidence="4" type="ORF">POCTA_138.1.T1000114</name>
</gene>
<dbReference type="AlphaFoldDB" id="A0A8S1WTC6"/>
<dbReference type="InterPro" id="IPR003653">
    <property type="entry name" value="Peptidase_C48_C"/>
</dbReference>
<dbReference type="EMBL" id="CAJJDP010000100">
    <property type="protein sequence ID" value="CAD8191655.1"/>
    <property type="molecule type" value="Genomic_DNA"/>
</dbReference>
<comment type="caution">
    <text evidence="4">The sequence shown here is derived from an EMBL/GenBank/DDBJ whole genome shotgun (WGS) entry which is preliminary data.</text>
</comment>
<dbReference type="OMA" id="NIRICWF"/>
<dbReference type="GO" id="GO:0008234">
    <property type="term" value="F:cysteine-type peptidase activity"/>
    <property type="evidence" value="ECO:0007669"/>
    <property type="project" value="InterPro"/>
</dbReference>